<evidence type="ECO:0000313" key="3">
    <source>
        <dbReference type="Proteomes" id="UP000295447"/>
    </source>
</evidence>
<dbReference type="GO" id="GO:0016853">
    <property type="term" value="F:isomerase activity"/>
    <property type="evidence" value="ECO:0007669"/>
    <property type="project" value="UniProtKB-KW"/>
</dbReference>
<reference evidence="2 3" key="1">
    <citation type="submission" date="2019-03" db="EMBL/GenBank/DDBJ databases">
        <title>Genomic Encyclopedia of Type Strains, Phase III (KMG-III): the genomes of soil and plant-associated and newly described type strains.</title>
        <authorList>
            <person name="Whitman W."/>
        </authorList>
    </citation>
    <scope>NUCLEOTIDE SEQUENCE [LARGE SCALE GENOMIC DNA]</scope>
    <source>
        <strain evidence="2 3">VKM Ac-2570</strain>
    </source>
</reference>
<dbReference type="InterPro" id="IPR024344">
    <property type="entry name" value="MDMPI_metal-binding"/>
</dbReference>
<gene>
    <name evidence="2" type="ORF">EV650_0537</name>
</gene>
<dbReference type="OrthoDB" id="5118203at2"/>
<dbReference type="AlphaFoldDB" id="A0A4R7ZUH7"/>
<dbReference type="InterPro" id="IPR034660">
    <property type="entry name" value="DinB/YfiT-like"/>
</dbReference>
<dbReference type="SUPFAM" id="SSF109854">
    <property type="entry name" value="DinB/YfiT-like putative metalloenzymes"/>
    <property type="match status" value="1"/>
</dbReference>
<comment type="caution">
    <text evidence="2">The sequence shown here is derived from an EMBL/GenBank/DDBJ whole genome shotgun (WGS) entry which is preliminary data.</text>
</comment>
<name>A0A4R7ZUH7_9ACTN</name>
<dbReference type="Pfam" id="PF11716">
    <property type="entry name" value="MDMPI_N"/>
    <property type="match status" value="1"/>
</dbReference>
<sequence>MARVHEWIDEGTTLCRTALVDLAAPSSLPGWTRRHVAAHLSLNAEGLGNLVHWARTGEERPMYPSADARNAGIEAGALRPEDELRTWFDESAGVLAGAFAELTDDQWQASVRTTQGATIPATRIPWMRSCEVFIHAVDLGTGITFADLPDDYLQALCEEIRTQRGDVPEVRGPLAEVAAYLSGRPYSDVLTTDGQPAAPLTPWL</sequence>
<keyword evidence="2" id="KW-0413">Isomerase</keyword>
<dbReference type="RefSeq" id="WP_134114959.1">
    <property type="nucleotide sequence ID" value="NZ_SODF01000001.1"/>
</dbReference>
<keyword evidence="2" id="KW-0670">Pyruvate</keyword>
<accession>A0A4R7ZUH7</accession>
<evidence type="ECO:0000259" key="1">
    <source>
        <dbReference type="Pfam" id="PF11716"/>
    </source>
</evidence>
<dbReference type="GO" id="GO:0046872">
    <property type="term" value="F:metal ion binding"/>
    <property type="evidence" value="ECO:0007669"/>
    <property type="project" value="InterPro"/>
</dbReference>
<proteinExistence type="predicted"/>
<dbReference type="InterPro" id="IPR017517">
    <property type="entry name" value="Maleyloyr_isom"/>
</dbReference>
<organism evidence="2 3">
    <name type="scientific">Kribbella kalugense</name>
    <dbReference type="NCBI Taxonomy" id="2512221"/>
    <lineage>
        <taxon>Bacteria</taxon>
        <taxon>Bacillati</taxon>
        <taxon>Actinomycetota</taxon>
        <taxon>Actinomycetes</taxon>
        <taxon>Propionibacteriales</taxon>
        <taxon>Kribbellaceae</taxon>
        <taxon>Kribbella</taxon>
    </lineage>
</organism>
<dbReference type="NCBIfam" id="TIGR03083">
    <property type="entry name" value="maleylpyruvate isomerase family mycothiol-dependent enzyme"/>
    <property type="match status" value="1"/>
</dbReference>
<dbReference type="Proteomes" id="UP000295447">
    <property type="component" value="Unassembled WGS sequence"/>
</dbReference>
<evidence type="ECO:0000313" key="2">
    <source>
        <dbReference type="EMBL" id="TDW21707.1"/>
    </source>
</evidence>
<protein>
    <submittedName>
        <fullName evidence="2">Maleylpyruvate isomerase</fullName>
    </submittedName>
</protein>
<dbReference type="EMBL" id="SODF01000001">
    <property type="protein sequence ID" value="TDW21707.1"/>
    <property type="molecule type" value="Genomic_DNA"/>
</dbReference>
<keyword evidence="3" id="KW-1185">Reference proteome</keyword>
<feature type="domain" description="Mycothiol-dependent maleylpyruvate isomerase metal-binding" evidence="1">
    <location>
        <begin position="21"/>
        <end position="139"/>
    </location>
</feature>
<dbReference type="Gene3D" id="3.30.1050.20">
    <property type="match status" value="1"/>
</dbReference>
<dbReference type="Gene3D" id="1.20.120.450">
    <property type="entry name" value="dinb family like domain"/>
    <property type="match status" value="1"/>
</dbReference>